<proteinExistence type="predicted"/>
<gene>
    <name evidence="4" type="ORF">AB1I55_08965</name>
</gene>
<feature type="compositionally biased region" description="Low complexity" evidence="1">
    <location>
        <begin position="291"/>
        <end position="315"/>
    </location>
</feature>
<evidence type="ECO:0000313" key="4">
    <source>
        <dbReference type="EMBL" id="MEW3466216.1"/>
    </source>
</evidence>
<sequence>MKKRVLITLLSFVILLIGCAKADEELSETVALGIDARLEYTNQSGTGWAYYHPATLELLIAGSQAELAILEELDSSDEDLYQLISHTIDLMATAERVLVERRIDVPAWFAARIGYSQALAAIHERSPIILSNQDNLNRLLEVANETIPEADPRQKLGLLSDDIAQLQQLTEDELTLHRRIKLDDELTATVYHTSEMNVDVFVFSKPEEEYASGFTVLNRETADEQKAAFYETILRGLVVNIPRESLMFMNRFDQSSDEHQLAVMTYGFDHDIDQDMVTTVYQQLQEANAKQEATTALQQEQSQQNQDEQTQTENEGASEQRRAIARAESYTNLMAFSRARLIQQLEFEGFTHNDAQWAVDQLTIDWYEQALKKANSYHSLMSLPPDNIRRLLTFEDFSEEQIDYAMTNIGN</sequence>
<feature type="domain" description="Putative host cell surface-exposed lipoprotein Ltp-like HTH region" evidence="3">
    <location>
        <begin position="319"/>
        <end position="362"/>
    </location>
</feature>
<dbReference type="InterPro" id="IPR011434">
    <property type="entry name" value="Ltp-like_HTH"/>
</dbReference>
<evidence type="ECO:0000313" key="5">
    <source>
        <dbReference type="Proteomes" id="UP001554047"/>
    </source>
</evidence>
<dbReference type="RefSeq" id="WP_196044619.1">
    <property type="nucleotide sequence ID" value="NZ_JBDKDV010000003.1"/>
</dbReference>
<organism evidence="4 5">
    <name type="scientific">Enterococcus entomosocium</name>
    <dbReference type="NCBI Taxonomy" id="3034352"/>
    <lineage>
        <taxon>Bacteria</taxon>
        <taxon>Bacillati</taxon>
        <taxon>Bacillota</taxon>
        <taxon>Bacilli</taxon>
        <taxon>Lactobacillales</taxon>
        <taxon>Enterococcaceae</taxon>
        <taxon>Enterococcus</taxon>
    </lineage>
</organism>
<dbReference type="EMBL" id="JBFDTB010000013">
    <property type="protein sequence ID" value="MEW3466216.1"/>
    <property type="molecule type" value="Genomic_DNA"/>
</dbReference>
<evidence type="ECO:0000256" key="1">
    <source>
        <dbReference type="SAM" id="MobiDB-lite"/>
    </source>
</evidence>
<dbReference type="Proteomes" id="UP001554047">
    <property type="component" value="Unassembled WGS sequence"/>
</dbReference>
<feature type="region of interest" description="Disordered" evidence="1">
    <location>
        <begin position="291"/>
        <end position="322"/>
    </location>
</feature>
<keyword evidence="4" id="KW-0449">Lipoprotein</keyword>
<feature type="domain" description="Putative host cell surface-exposed lipoprotein Ltp-like HTH region" evidence="3">
    <location>
        <begin position="365"/>
        <end position="409"/>
    </location>
</feature>
<evidence type="ECO:0000256" key="2">
    <source>
        <dbReference type="SAM" id="SignalP"/>
    </source>
</evidence>
<accession>A0ABV3MCP6</accession>
<keyword evidence="5" id="KW-1185">Reference proteome</keyword>
<dbReference type="Gene3D" id="1.10.10.10">
    <property type="entry name" value="Winged helix-like DNA-binding domain superfamily/Winged helix DNA-binding domain"/>
    <property type="match status" value="2"/>
</dbReference>
<name>A0ABV3MCP6_9ENTE</name>
<keyword evidence="2" id="KW-0732">Signal</keyword>
<protein>
    <submittedName>
        <fullName evidence="4">Ltp family lipoprotein</fullName>
    </submittedName>
</protein>
<dbReference type="PROSITE" id="PS51257">
    <property type="entry name" value="PROKAR_LIPOPROTEIN"/>
    <property type="match status" value="1"/>
</dbReference>
<dbReference type="Pfam" id="PF07553">
    <property type="entry name" value="Lipoprotein_Ltp"/>
    <property type="match status" value="2"/>
</dbReference>
<feature type="signal peptide" evidence="2">
    <location>
        <begin position="1"/>
        <end position="22"/>
    </location>
</feature>
<dbReference type="InterPro" id="IPR036388">
    <property type="entry name" value="WH-like_DNA-bd_sf"/>
</dbReference>
<feature type="chain" id="PRO_5047301462" evidence="2">
    <location>
        <begin position="23"/>
        <end position="411"/>
    </location>
</feature>
<reference evidence="4 5" key="1">
    <citation type="submission" date="2024-05" db="EMBL/GenBank/DDBJ databases">
        <title>Human gut microbiome strain richness.</title>
        <authorList>
            <person name="Chen-Liaw A."/>
        </authorList>
    </citation>
    <scope>NUCLEOTIDE SEQUENCE [LARGE SCALE GENOMIC DNA]</scope>
    <source>
        <strain evidence="4 5">J1100102st1_G3_J1100102_180507</strain>
    </source>
</reference>
<comment type="caution">
    <text evidence="4">The sequence shown here is derived from an EMBL/GenBank/DDBJ whole genome shotgun (WGS) entry which is preliminary data.</text>
</comment>
<evidence type="ECO:0000259" key="3">
    <source>
        <dbReference type="Pfam" id="PF07553"/>
    </source>
</evidence>